<feature type="transmembrane region" description="Helical" evidence="5">
    <location>
        <begin position="256"/>
        <end position="276"/>
    </location>
</feature>
<accession>A0A0E3PSN5</accession>
<dbReference type="InterPro" id="IPR044880">
    <property type="entry name" value="NCX_ion-bd_dom_sf"/>
</dbReference>
<keyword evidence="2 5" id="KW-0812">Transmembrane</keyword>
<dbReference type="GO" id="GO:0006874">
    <property type="term" value="P:intracellular calcium ion homeostasis"/>
    <property type="evidence" value="ECO:0007669"/>
    <property type="project" value="TreeGrafter"/>
</dbReference>
<dbReference type="AlphaFoldDB" id="A0A0E3PSN5"/>
<dbReference type="GO" id="GO:0008273">
    <property type="term" value="F:calcium, potassium:sodium antiporter activity"/>
    <property type="evidence" value="ECO:0007669"/>
    <property type="project" value="TreeGrafter"/>
</dbReference>
<reference evidence="7 8" key="1">
    <citation type="submission" date="2014-07" db="EMBL/GenBank/DDBJ databases">
        <title>Methanogenic archaea and the global carbon cycle.</title>
        <authorList>
            <person name="Henriksen J.R."/>
            <person name="Luke J."/>
            <person name="Reinhart S."/>
            <person name="Benedict M.N."/>
            <person name="Youngblut N.D."/>
            <person name="Metcalf M.E."/>
            <person name="Whitaker R.J."/>
            <person name="Metcalf W.W."/>
        </authorList>
    </citation>
    <scope>NUCLEOTIDE SEQUENCE [LARGE SCALE GENOMIC DNA]</scope>
    <source>
        <strain evidence="7 8">C2J</strain>
    </source>
</reference>
<comment type="subcellular location">
    <subcellularLocation>
        <location evidence="1">Membrane</location>
        <topology evidence="1">Multi-pass membrane protein</topology>
    </subcellularLocation>
</comment>
<feature type="transmembrane region" description="Helical" evidence="5">
    <location>
        <begin position="64"/>
        <end position="81"/>
    </location>
</feature>
<proteinExistence type="predicted"/>
<dbReference type="HOGENOM" id="CLU_007948_0_1_2"/>
<sequence>MLIGATIVSFATTAPEFAVSATAAYLGHTDVTIGNAVGSVICNTGFVLGSIITVKAIPVKDDTFPIKSGLMLLSGIVLIIVSRDGNVNHLDGIILLLVFFAFLFHASKTQRVLFEDDEPGREKIKIKDIRKDIAFFVLGSFSVVIGSRILVDSGIKIAEWIGIPEVIIALTAVAIGTSLPELATAIASLRKGHQDLSIGNILGANTMDVAMVLGVSSQIRVLPVSEQLAKYDFPFMFFITLALIVFGITGKKLERWEGGAILGAYLFYVAGLFILYG</sequence>
<dbReference type="InterPro" id="IPR004481">
    <property type="entry name" value="K/Na/Ca-exchanger"/>
</dbReference>
<dbReference type="Proteomes" id="UP000033123">
    <property type="component" value="Chromosome"/>
</dbReference>
<feature type="transmembrane region" description="Helical" evidence="5">
    <location>
        <begin position="133"/>
        <end position="151"/>
    </location>
</feature>
<feature type="domain" description="Sodium/calcium exchanger membrane region" evidence="6">
    <location>
        <begin position="2"/>
        <end position="106"/>
    </location>
</feature>
<evidence type="ECO:0000256" key="2">
    <source>
        <dbReference type="ARBA" id="ARBA00022692"/>
    </source>
</evidence>
<dbReference type="PATRIC" id="fig|1434118.4.peg.4249"/>
<dbReference type="GO" id="GO:0005262">
    <property type="term" value="F:calcium channel activity"/>
    <property type="evidence" value="ECO:0007669"/>
    <property type="project" value="TreeGrafter"/>
</dbReference>
<feature type="transmembrane region" description="Helical" evidence="5">
    <location>
        <begin position="36"/>
        <end position="57"/>
    </location>
</feature>
<dbReference type="KEGG" id="msj:MSSAC_3282"/>
<evidence type="ECO:0000256" key="4">
    <source>
        <dbReference type="ARBA" id="ARBA00023136"/>
    </source>
</evidence>
<keyword evidence="4 5" id="KW-0472">Membrane</keyword>
<dbReference type="Gene3D" id="1.20.1420.30">
    <property type="entry name" value="NCX, central ion-binding region"/>
    <property type="match status" value="1"/>
</dbReference>
<dbReference type="Pfam" id="PF01699">
    <property type="entry name" value="Na_Ca_ex"/>
    <property type="match status" value="2"/>
</dbReference>
<feature type="transmembrane region" description="Helical" evidence="5">
    <location>
        <begin position="157"/>
        <end position="177"/>
    </location>
</feature>
<protein>
    <submittedName>
        <fullName evidence="7">Inner membrane protein YrbG, predicted calcium/sodium:proton antiporter</fullName>
    </submittedName>
</protein>
<feature type="domain" description="Sodium/calcium exchanger membrane region" evidence="6">
    <location>
        <begin position="133"/>
        <end position="272"/>
    </location>
</feature>
<feature type="transmembrane region" description="Helical" evidence="5">
    <location>
        <begin position="87"/>
        <end position="104"/>
    </location>
</feature>
<dbReference type="InterPro" id="IPR004837">
    <property type="entry name" value="NaCa_Exmemb"/>
</dbReference>
<name>A0A0E3PSN5_9EURY</name>
<dbReference type="EMBL" id="CP009508">
    <property type="protein sequence ID" value="AKB37872.1"/>
    <property type="molecule type" value="Genomic_DNA"/>
</dbReference>
<feature type="transmembrane region" description="Helical" evidence="5">
    <location>
        <begin position="231"/>
        <end position="249"/>
    </location>
</feature>
<dbReference type="GO" id="GO:0005886">
    <property type="term" value="C:plasma membrane"/>
    <property type="evidence" value="ECO:0007669"/>
    <property type="project" value="TreeGrafter"/>
</dbReference>
<dbReference type="PANTHER" id="PTHR10846:SF8">
    <property type="entry name" value="INNER MEMBRANE PROTEIN YRBG"/>
    <property type="match status" value="1"/>
</dbReference>
<dbReference type="NCBIfam" id="TIGR00367">
    <property type="entry name" value="calcium/sodium antiporter"/>
    <property type="match status" value="1"/>
</dbReference>
<evidence type="ECO:0000313" key="7">
    <source>
        <dbReference type="EMBL" id="AKB37872.1"/>
    </source>
</evidence>
<evidence type="ECO:0000256" key="1">
    <source>
        <dbReference type="ARBA" id="ARBA00004141"/>
    </source>
</evidence>
<dbReference type="PANTHER" id="PTHR10846">
    <property type="entry name" value="SODIUM/POTASSIUM/CALCIUM EXCHANGER"/>
    <property type="match status" value="1"/>
</dbReference>
<keyword evidence="3 5" id="KW-1133">Transmembrane helix</keyword>
<evidence type="ECO:0000256" key="3">
    <source>
        <dbReference type="ARBA" id="ARBA00022989"/>
    </source>
</evidence>
<evidence type="ECO:0000259" key="6">
    <source>
        <dbReference type="Pfam" id="PF01699"/>
    </source>
</evidence>
<feature type="transmembrane region" description="Helical" evidence="5">
    <location>
        <begin position="198"/>
        <end position="219"/>
    </location>
</feature>
<evidence type="ECO:0000313" key="8">
    <source>
        <dbReference type="Proteomes" id="UP000033123"/>
    </source>
</evidence>
<organism evidence="7 8">
    <name type="scientific">Methanosarcina siciliae C2J</name>
    <dbReference type="NCBI Taxonomy" id="1434118"/>
    <lineage>
        <taxon>Archaea</taxon>
        <taxon>Methanobacteriati</taxon>
        <taxon>Methanobacteriota</taxon>
        <taxon>Stenosarchaea group</taxon>
        <taxon>Methanomicrobia</taxon>
        <taxon>Methanosarcinales</taxon>
        <taxon>Methanosarcinaceae</taxon>
        <taxon>Methanosarcina</taxon>
    </lineage>
</organism>
<dbReference type="STRING" id="1434118.MSSAC_3282"/>
<evidence type="ECO:0000256" key="5">
    <source>
        <dbReference type="SAM" id="Phobius"/>
    </source>
</evidence>
<gene>
    <name evidence="7" type="ORF">MSSAC_3282</name>
</gene>